<dbReference type="AlphaFoldDB" id="A0A2T5G036"/>
<name>A0A2T5G036_9SPHN</name>
<comment type="caution">
    <text evidence="1">The sequence shown here is derived from an EMBL/GenBank/DDBJ whole genome shotgun (WGS) entry which is preliminary data.</text>
</comment>
<keyword evidence="2" id="KW-1185">Reference proteome</keyword>
<dbReference type="OrthoDB" id="564699at2"/>
<sequence length="226" mass="24286">MAGGPLDDRAAIRASFPMRGARISAQRNLLDRVGAVGGTAARLSSERVALFQWLHAFSSVTIAMARDRCGRAGRGRGDFGDALHDHEGADGRAGAFIAGYDRYFHGPGRQRMADGTARFDPPLIWAARAQKKLTYNEAPVGIDRRLHAAMQSIGDTAPPASSAPDQCWIVGMNATGAWRGRAGQITGWRDGGRCFMALAVGMTGWIVDEALFACHHGWIGWLESPP</sequence>
<accession>A0A2T5G036</accession>
<dbReference type="InterPro" id="IPR021251">
    <property type="entry name" value="DUF2793"/>
</dbReference>
<dbReference type="EMBL" id="NWBU01000005">
    <property type="protein sequence ID" value="PTQ12314.1"/>
    <property type="molecule type" value="Genomic_DNA"/>
</dbReference>
<protein>
    <submittedName>
        <fullName evidence="1">Uncharacterized protein</fullName>
    </submittedName>
</protein>
<gene>
    <name evidence="1" type="ORF">CLG96_07200</name>
</gene>
<dbReference type="Pfam" id="PF10983">
    <property type="entry name" value="DUF2793"/>
    <property type="match status" value="1"/>
</dbReference>
<reference evidence="1 2" key="1">
    <citation type="submission" date="2017-09" db="EMBL/GenBank/DDBJ databases">
        <title>Sphingomonas panjinensis sp.nov., isolated from oil-contaminated soil.</title>
        <authorList>
            <person name="Wang L."/>
            <person name="Chen L."/>
        </authorList>
    </citation>
    <scope>NUCLEOTIDE SEQUENCE [LARGE SCALE GENOMIC DNA]</scope>
    <source>
        <strain evidence="1 2">FW-11</strain>
    </source>
</reference>
<organism evidence="1 2">
    <name type="scientific">Sphingomonas oleivorans</name>
    <dbReference type="NCBI Taxonomy" id="1735121"/>
    <lineage>
        <taxon>Bacteria</taxon>
        <taxon>Pseudomonadati</taxon>
        <taxon>Pseudomonadota</taxon>
        <taxon>Alphaproteobacteria</taxon>
        <taxon>Sphingomonadales</taxon>
        <taxon>Sphingomonadaceae</taxon>
        <taxon>Sphingomonas</taxon>
    </lineage>
</organism>
<evidence type="ECO:0000313" key="2">
    <source>
        <dbReference type="Proteomes" id="UP000244162"/>
    </source>
</evidence>
<dbReference type="Proteomes" id="UP000244162">
    <property type="component" value="Unassembled WGS sequence"/>
</dbReference>
<proteinExistence type="predicted"/>
<evidence type="ECO:0000313" key="1">
    <source>
        <dbReference type="EMBL" id="PTQ12314.1"/>
    </source>
</evidence>